<proteinExistence type="predicted"/>
<dbReference type="EMBL" id="NEDJ01000017">
    <property type="protein sequence ID" value="OSP08292.1"/>
    <property type="molecule type" value="Genomic_DNA"/>
</dbReference>
<organism evidence="1 2">
    <name type="scientific">Halorubrum ezzemoulense DSM 17463</name>
    <dbReference type="NCBI Taxonomy" id="1121945"/>
    <lineage>
        <taxon>Archaea</taxon>
        <taxon>Methanobacteriati</taxon>
        <taxon>Methanobacteriota</taxon>
        <taxon>Stenosarchaea group</taxon>
        <taxon>Halobacteria</taxon>
        <taxon>Halobacteriales</taxon>
        <taxon>Haloferacaceae</taxon>
        <taxon>Halorubrum</taxon>
    </lineage>
</organism>
<evidence type="ECO:0000313" key="1">
    <source>
        <dbReference type="EMBL" id="OSP08292.1"/>
    </source>
</evidence>
<reference evidence="1 2" key="1">
    <citation type="submission" date="2017-04" db="EMBL/GenBank/DDBJ databases">
        <title>MLSA of the genus Halorubrum.</title>
        <authorList>
            <person name="De La Haba R."/>
            <person name="Sanchez-Porro C."/>
            <person name="Infante-Dominguez C."/>
            <person name="Ventosa A."/>
        </authorList>
    </citation>
    <scope>NUCLEOTIDE SEQUENCE [LARGE SCALE GENOMIC DNA]</scope>
    <source>
        <strain evidence="1 2">DSM 17463</strain>
    </source>
</reference>
<dbReference type="AlphaFoldDB" id="A0A1X4H915"/>
<evidence type="ECO:0000313" key="2">
    <source>
        <dbReference type="Proteomes" id="UP000193587"/>
    </source>
</evidence>
<accession>A0A1X4H915</accession>
<protein>
    <submittedName>
        <fullName evidence="1">Uncharacterized protein</fullName>
    </submittedName>
</protein>
<name>A0A1X4H915_HALEZ</name>
<dbReference type="Proteomes" id="UP000193587">
    <property type="component" value="Unassembled WGS sequence"/>
</dbReference>
<sequence>MSGERVDPVWLAIYTTRTFDYQKPVERLTTVTEVSSYLLATENSPDTFCYDILEDIVAPVFLAIQFP</sequence>
<gene>
    <name evidence="1" type="ORF">B9H04_06950</name>
</gene>
<comment type="caution">
    <text evidence="1">The sequence shown here is derived from an EMBL/GenBank/DDBJ whole genome shotgun (WGS) entry which is preliminary data.</text>
</comment>